<name>A0A1G7AP34_9ACTN</name>
<evidence type="ECO:0000256" key="1">
    <source>
        <dbReference type="SAM" id="MobiDB-lite"/>
    </source>
</evidence>
<feature type="region of interest" description="Disordered" evidence="1">
    <location>
        <begin position="398"/>
        <end position="425"/>
    </location>
</feature>
<dbReference type="InterPro" id="IPR022435">
    <property type="entry name" value="Surface-anchored_actinobac"/>
</dbReference>
<accession>A0A1G7AP34</accession>
<evidence type="ECO:0000256" key="3">
    <source>
        <dbReference type="SAM" id="SignalP"/>
    </source>
</evidence>
<evidence type="ECO:0000313" key="5">
    <source>
        <dbReference type="Proteomes" id="UP000198949"/>
    </source>
</evidence>
<protein>
    <submittedName>
        <fullName evidence="4">Putative ABC transporter-associated repeat protein</fullName>
    </submittedName>
</protein>
<dbReference type="AlphaFoldDB" id="A0A1G7AP34"/>
<gene>
    <name evidence="4" type="ORF">SAMN05216270_11449</name>
</gene>
<keyword evidence="2" id="KW-0472">Membrane</keyword>
<sequence>MRHRTPLTAAASAALALGLWAAPAEAQAPEGIAAFETDGGTLAVTAPSELATLPALVPEREDFAFLGDAGDLVWVAGTVDGTTYPTLDASAADGDLTLGLDKVEGPGDAWLYTFTGPGLARPLASTADGDTFDLAAGTTAVVVLAVDEPGDYTIELRARQDASGHGSTPTGHAQTAAATAVTTYALTAEETTTEEAALIAADPAGDGNAQAAASCEVIADGHIDVGPRFVDGEWTVQLRDDRASESVWRDLEDVVLQVPDTALFPIPEGDYGFLGEPGQEIYMLPQVQAPGIVWPGWNTQDASVIEAVPGPVDWNLQAVDGPGAFTLFLTGTFGGAEVLFDSSQTLPQTIAVPENTHAHGNFTFAEAGVYRLTAEFTATTADGETVSDTKDLQLAVGDATDPNEACSGDGSGSGDSDDVGKDDDGGFLPTTGTGWLLWGLGAAAIAVVVGAVIMAATRKRRSTEDADAS</sequence>
<dbReference type="OrthoDB" id="4424311at2"/>
<dbReference type="InterPro" id="IPR022395">
    <property type="entry name" value="CHP03773_ABC_transptr-like"/>
</dbReference>
<dbReference type="NCBIfam" id="TIGR03773">
    <property type="entry name" value="anch_rpt_wall"/>
    <property type="match status" value="1"/>
</dbReference>
<keyword evidence="2" id="KW-1133">Transmembrane helix</keyword>
<organism evidence="4 5">
    <name type="scientific">Glycomyces harbinensis</name>
    <dbReference type="NCBI Taxonomy" id="58114"/>
    <lineage>
        <taxon>Bacteria</taxon>
        <taxon>Bacillati</taxon>
        <taxon>Actinomycetota</taxon>
        <taxon>Actinomycetes</taxon>
        <taxon>Glycomycetales</taxon>
        <taxon>Glycomycetaceae</taxon>
        <taxon>Glycomyces</taxon>
    </lineage>
</organism>
<dbReference type="NCBIfam" id="TIGR03769">
    <property type="entry name" value="P_ac_wall_RPT"/>
    <property type="match status" value="1"/>
</dbReference>
<dbReference type="EMBL" id="FNAD01000014">
    <property type="protein sequence ID" value="SDE16227.1"/>
    <property type="molecule type" value="Genomic_DNA"/>
</dbReference>
<dbReference type="NCBIfam" id="NF038134">
    <property type="entry name" value="choice_anch_M"/>
    <property type="match status" value="1"/>
</dbReference>
<keyword evidence="5" id="KW-1185">Reference proteome</keyword>
<evidence type="ECO:0000313" key="4">
    <source>
        <dbReference type="EMBL" id="SDE16227.1"/>
    </source>
</evidence>
<feature type="signal peptide" evidence="3">
    <location>
        <begin position="1"/>
        <end position="26"/>
    </location>
</feature>
<keyword evidence="3" id="KW-0732">Signal</keyword>
<dbReference type="RefSeq" id="WP_091039324.1">
    <property type="nucleotide sequence ID" value="NZ_FNAD01000014.1"/>
</dbReference>
<feature type="chain" id="PRO_5011735364" evidence="3">
    <location>
        <begin position="27"/>
        <end position="469"/>
    </location>
</feature>
<keyword evidence="2" id="KW-0812">Transmembrane</keyword>
<proteinExistence type="predicted"/>
<feature type="transmembrane region" description="Helical" evidence="2">
    <location>
        <begin position="435"/>
        <end position="456"/>
    </location>
</feature>
<dbReference type="Proteomes" id="UP000198949">
    <property type="component" value="Unassembled WGS sequence"/>
</dbReference>
<dbReference type="STRING" id="58114.SAMN05216270_11449"/>
<evidence type="ECO:0000256" key="2">
    <source>
        <dbReference type="SAM" id="Phobius"/>
    </source>
</evidence>
<reference evidence="5" key="1">
    <citation type="submission" date="2016-10" db="EMBL/GenBank/DDBJ databases">
        <authorList>
            <person name="Varghese N."/>
            <person name="Submissions S."/>
        </authorList>
    </citation>
    <scope>NUCLEOTIDE SEQUENCE [LARGE SCALE GENOMIC DNA]</scope>
    <source>
        <strain evidence="5">CGMCC 4.3516</strain>
    </source>
</reference>